<dbReference type="SUPFAM" id="SSF50952">
    <property type="entry name" value="Soluble quinoprotein glucose dehydrogenase"/>
    <property type="match status" value="1"/>
</dbReference>
<dbReference type="NCBIfam" id="NF033206">
    <property type="entry name" value="ScyE_fam"/>
    <property type="match status" value="1"/>
</dbReference>
<sequence>MLHKITLSLCLLAVFLVTGCQDHQVVAPSAFTTTPFATGLLSPIGVDTDPSGRIWVTEGGTGQNDGRVSIVTPDGVVHPVITGFDSEIFQGEPNGLNHLLFADGWLYILGSHSKFYKVNVANYKVGDPTISAQSLPVEDKKQWILDYKFPTGLDTEDTHLYNMAIGPDGDLFFTDAGANAIIRRTKAGVWSVFSILPPVANPAGTVPPIPFSESVPTGIVYDGQKFLVSTLVGFPFAETSSVIYQVDAAGSATVVKSGFTSIVDINLETNLGLLLLQHGVFAGGFSHNTGRLIQVAGNGNSVLVDKLDLPTDLKQTSANTYYVTVLGPNATSGSLLKITR</sequence>
<dbReference type="AlphaFoldDB" id="A0A1I1IIA0"/>
<dbReference type="Gene3D" id="2.120.10.30">
    <property type="entry name" value="TolB, C-terminal domain"/>
    <property type="match status" value="1"/>
</dbReference>
<reference evidence="2 3" key="1">
    <citation type="submission" date="2016-10" db="EMBL/GenBank/DDBJ databases">
        <authorList>
            <person name="de Groot N.N."/>
        </authorList>
    </citation>
    <scope>NUCLEOTIDE SEQUENCE [LARGE SCALE GENOMIC DNA]</scope>
    <source>
        <strain evidence="2 3">DSM 26130</strain>
    </source>
</reference>
<dbReference type="Proteomes" id="UP000198598">
    <property type="component" value="Unassembled WGS sequence"/>
</dbReference>
<protein>
    <recommendedName>
        <fullName evidence="4">ScyD/ScyE family protein</fullName>
    </recommendedName>
</protein>
<dbReference type="InterPro" id="IPR011042">
    <property type="entry name" value="6-blade_b-propeller_TolB-like"/>
</dbReference>
<organism evidence="2 3">
    <name type="scientific">Spirosoma endophyticum</name>
    <dbReference type="NCBI Taxonomy" id="662367"/>
    <lineage>
        <taxon>Bacteria</taxon>
        <taxon>Pseudomonadati</taxon>
        <taxon>Bacteroidota</taxon>
        <taxon>Cytophagia</taxon>
        <taxon>Cytophagales</taxon>
        <taxon>Cytophagaceae</taxon>
        <taxon>Spirosoma</taxon>
    </lineage>
</organism>
<feature type="signal peptide" evidence="1">
    <location>
        <begin position="1"/>
        <end position="19"/>
    </location>
</feature>
<dbReference type="STRING" id="662367.SAMN05216167_101899"/>
<keyword evidence="3" id="KW-1185">Reference proteome</keyword>
<dbReference type="InterPro" id="IPR048031">
    <property type="entry name" value="ScyD/ScyE-like"/>
</dbReference>
<proteinExistence type="predicted"/>
<accession>A0A1I1IIA0</accession>
<evidence type="ECO:0008006" key="4">
    <source>
        <dbReference type="Google" id="ProtNLM"/>
    </source>
</evidence>
<gene>
    <name evidence="2" type="ORF">SAMN05216167_101899</name>
</gene>
<evidence type="ECO:0000313" key="2">
    <source>
        <dbReference type="EMBL" id="SFC33503.1"/>
    </source>
</evidence>
<feature type="chain" id="PRO_5011526399" description="ScyD/ScyE family protein" evidence="1">
    <location>
        <begin position="20"/>
        <end position="340"/>
    </location>
</feature>
<name>A0A1I1IIA0_9BACT</name>
<evidence type="ECO:0000313" key="3">
    <source>
        <dbReference type="Proteomes" id="UP000198598"/>
    </source>
</evidence>
<dbReference type="RefSeq" id="WP_245776514.1">
    <property type="nucleotide sequence ID" value="NZ_FOLQ01000001.1"/>
</dbReference>
<dbReference type="InterPro" id="IPR011041">
    <property type="entry name" value="Quinoprot_gluc/sorb_DH_b-prop"/>
</dbReference>
<evidence type="ECO:0000256" key="1">
    <source>
        <dbReference type="SAM" id="SignalP"/>
    </source>
</evidence>
<dbReference type="PROSITE" id="PS51257">
    <property type="entry name" value="PROKAR_LIPOPROTEIN"/>
    <property type="match status" value="1"/>
</dbReference>
<dbReference type="EMBL" id="FOLQ01000001">
    <property type="protein sequence ID" value="SFC33503.1"/>
    <property type="molecule type" value="Genomic_DNA"/>
</dbReference>
<keyword evidence="1" id="KW-0732">Signal</keyword>